<dbReference type="InterPro" id="IPR015890">
    <property type="entry name" value="Chorismate_C"/>
</dbReference>
<sequence length="585" mass="66150">MATFALLDDIRNGQARLFTQWQYRDRLLASQVDLIDERLKKGFDQSLFCTLRIPYEFGTDLHGITQTQTPLYIDWYKKQRLLNEADIQDFFSSQAKPQPSALLHARLKNSQAHFIEQIHRIHEHIRAGDVYQINYTDELSASFFGDPIYFYQKLRDAQPAPFASLMYHPDDGYTLCLSPECFLRIEGDLISTEPMKGTAPTPSHPDELPQAIKALQQDSKNRAENTMIVDLLRNDLSQLSIPFGVRCDDLFKVEAHGSVLQMTSKVQAVLPPHTSFAHILKSCFPCGSITGAPKRMAMKIIRSLENRERGLYTGSIGFLEPSTSDQIAQGTLNVVIRTICIQGHKATLGLGAGITIGSDAHDEYQECLLKGKFIKDAQNIGLIETMPIKNGRIVDWALHMARLQHSATALGIAFEKPNHPLITNATANAYRLHLRSDGTIQGEEKYIPPLSGEQFYSIWETPFEPTNALRRHKIDQRHHYDQITQWAIEQQSFDALIFNESGYLLEGSRTNVILQLEEGEWVTPSLSLDILPGIARQKILANPSLYLPTTQIIEHDQITRSMLKNAKKVILCNHLRGLIPVSLRN</sequence>
<dbReference type="Gene3D" id="3.60.120.10">
    <property type="entry name" value="Anthranilate synthase"/>
    <property type="match status" value="1"/>
</dbReference>
<feature type="domain" description="Chorismate-utilising enzyme C-terminal" evidence="1">
    <location>
        <begin position="111"/>
        <end position="370"/>
    </location>
</feature>
<dbReference type="OrthoDB" id="9803598at2"/>
<organism evidence="2 3">
    <name type="scientific">Basilea psittacipulmonis DSM 24701</name>
    <dbReference type="NCBI Taxonomy" id="1072685"/>
    <lineage>
        <taxon>Bacteria</taxon>
        <taxon>Pseudomonadati</taxon>
        <taxon>Pseudomonadota</taxon>
        <taxon>Betaproteobacteria</taxon>
        <taxon>Burkholderiales</taxon>
        <taxon>Alcaligenaceae</taxon>
        <taxon>Basilea</taxon>
    </lineage>
</organism>
<evidence type="ECO:0000259" key="1">
    <source>
        <dbReference type="Pfam" id="PF00425"/>
    </source>
</evidence>
<dbReference type="PANTHER" id="PTHR11236:SF50">
    <property type="entry name" value="AMINODEOXYCHORISMATE SYNTHASE COMPONENT 1"/>
    <property type="match status" value="1"/>
</dbReference>
<dbReference type="Pfam" id="PF01063">
    <property type="entry name" value="Aminotran_4"/>
    <property type="match status" value="1"/>
</dbReference>
<keyword evidence="3" id="KW-1185">Reference proteome</keyword>
<dbReference type="Gene3D" id="3.30.470.10">
    <property type="match status" value="1"/>
</dbReference>
<evidence type="ECO:0000313" key="3">
    <source>
        <dbReference type="Proteomes" id="UP000028945"/>
    </source>
</evidence>
<gene>
    <name evidence="2" type="ORF">IX83_08540</name>
</gene>
<dbReference type="InterPro" id="IPR005801">
    <property type="entry name" value="ADC_synthase"/>
</dbReference>
<dbReference type="GO" id="GO:0000162">
    <property type="term" value="P:L-tryptophan biosynthetic process"/>
    <property type="evidence" value="ECO:0007669"/>
    <property type="project" value="TreeGrafter"/>
</dbReference>
<dbReference type="HOGENOM" id="CLU_006493_6_2_4"/>
<name>A0A077DGS7_9BURK</name>
<dbReference type="SUPFAM" id="SSF56752">
    <property type="entry name" value="D-aminoacid aminotransferase-like PLP-dependent enzymes"/>
    <property type="match status" value="1"/>
</dbReference>
<dbReference type="Pfam" id="PF00425">
    <property type="entry name" value="Chorismate_bind"/>
    <property type="match status" value="1"/>
</dbReference>
<dbReference type="InterPro" id="IPR043132">
    <property type="entry name" value="BCAT-like_C"/>
</dbReference>
<dbReference type="GO" id="GO:0046820">
    <property type="term" value="F:4-amino-4-deoxychorismate synthase activity"/>
    <property type="evidence" value="ECO:0007669"/>
    <property type="project" value="TreeGrafter"/>
</dbReference>
<protein>
    <recommendedName>
        <fullName evidence="1">Chorismate-utilising enzyme C-terminal domain-containing protein</fullName>
    </recommendedName>
</protein>
<dbReference type="EMBL" id="CP009238">
    <property type="protein sequence ID" value="AIL33341.1"/>
    <property type="molecule type" value="Genomic_DNA"/>
</dbReference>
<dbReference type="InterPro" id="IPR043131">
    <property type="entry name" value="BCAT-like_N"/>
</dbReference>
<dbReference type="RefSeq" id="WP_038501280.1">
    <property type="nucleotide sequence ID" value="NZ_CP009238.1"/>
</dbReference>
<dbReference type="SUPFAM" id="SSF56322">
    <property type="entry name" value="ADC synthase"/>
    <property type="match status" value="1"/>
</dbReference>
<dbReference type="InterPro" id="IPR001544">
    <property type="entry name" value="Aminotrans_IV"/>
</dbReference>
<dbReference type="PRINTS" id="PR00095">
    <property type="entry name" value="ANTSNTHASEI"/>
</dbReference>
<dbReference type="Gene3D" id="3.20.10.10">
    <property type="entry name" value="D-amino Acid Aminotransferase, subunit A, domain 2"/>
    <property type="match status" value="1"/>
</dbReference>
<dbReference type="KEGG" id="bpsi:IX83_08540"/>
<evidence type="ECO:0000313" key="2">
    <source>
        <dbReference type="EMBL" id="AIL33341.1"/>
    </source>
</evidence>
<reference evidence="2 3" key="1">
    <citation type="journal article" date="2014" name="BMC Genomics">
        <title>A genomic perspective on a new bacterial genus and species from the Alcaligenaceae family, Basilea psittacipulmonis.</title>
        <authorList>
            <person name="Whiteson K.L."/>
            <person name="Hernandez D."/>
            <person name="Lazarevic V."/>
            <person name="Gaia N."/>
            <person name="Farinelli L."/>
            <person name="Francois P."/>
            <person name="Pilo P."/>
            <person name="Frey J."/>
            <person name="Schrenzel J."/>
        </authorList>
    </citation>
    <scope>NUCLEOTIDE SEQUENCE [LARGE SCALE GENOMIC DNA]</scope>
    <source>
        <strain evidence="2 3">DSM 24701</strain>
    </source>
</reference>
<dbReference type="InterPro" id="IPR036038">
    <property type="entry name" value="Aminotransferase-like"/>
</dbReference>
<dbReference type="eggNOG" id="COG0147">
    <property type="taxonomic scope" value="Bacteria"/>
</dbReference>
<dbReference type="AlphaFoldDB" id="A0A077DGS7"/>
<accession>A0A077DGS7</accession>
<dbReference type="InterPro" id="IPR019999">
    <property type="entry name" value="Anth_synth_I-like"/>
</dbReference>
<dbReference type="Proteomes" id="UP000028945">
    <property type="component" value="Chromosome"/>
</dbReference>
<proteinExistence type="predicted"/>
<dbReference type="STRING" id="1072685.IX83_08540"/>
<dbReference type="PANTHER" id="PTHR11236">
    <property type="entry name" value="AMINOBENZOATE/ANTHRANILATE SYNTHASE"/>
    <property type="match status" value="1"/>
</dbReference>